<feature type="compositionally biased region" description="Polar residues" evidence="3">
    <location>
        <begin position="246"/>
        <end position="268"/>
    </location>
</feature>
<evidence type="ECO:0000256" key="1">
    <source>
        <dbReference type="ARBA" id="ARBA00001933"/>
    </source>
</evidence>
<comment type="cofactor">
    <cofactor evidence="1">
        <name>pyridoxal 5'-phosphate</name>
        <dbReference type="ChEBI" id="CHEBI:597326"/>
    </cofactor>
</comment>
<evidence type="ECO:0000313" key="4">
    <source>
        <dbReference type="EMBL" id="TWU18537.1"/>
    </source>
</evidence>
<dbReference type="RefSeq" id="WP_146405568.1">
    <property type="nucleotide sequence ID" value="NZ_SJPU01000001.1"/>
</dbReference>
<feature type="region of interest" description="Disordered" evidence="3">
    <location>
        <begin position="226"/>
        <end position="276"/>
    </location>
</feature>
<dbReference type="OrthoDB" id="247355at2"/>
<dbReference type="InterPro" id="IPR015424">
    <property type="entry name" value="PyrdxlP-dep_Trfase"/>
</dbReference>
<evidence type="ECO:0000256" key="2">
    <source>
        <dbReference type="ARBA" id="ARBA00022898"/>
    </source>
</evidence>
<dbReference type="SUPFAM" id="SSF53383">
    <property type="entry name" value="PLP-dependent transferases"/>
    <property type="match status" value="1"/>
</dbReference>
<dbReference type="Pfam" id="PF03841">
    <property type="entry name" value="SelA"/>
    <property type="match status" value="1"/>
</dbReference>
<dbReference type="PANTHER" id="PTHR32328:SF0">
    <property type="entry name" value="L-SERYL-TRNA(SEC) SELENIUM TRANSFERASE"/>
    <property type="match status" value="1"/>
</dbReference>
<protein>
    <submittedName>
        <fullName evidence="4">Selenocysteine synthase</fullName>
    </submittedName>
</protein>
<reference evidence="4 5" key="1">
    <citation type="journal article" date="2020" name="Antonie Van Leeuwenhoek">
        <title>Rhodopirellula heiligendammensis sp. nov., Rhodopirellula pilleata sp. nov., and Rhodopirellula solitaria sp. nov. isolated from natural or artificial marine surfaces in Northern Germany and California, USA, and emended description of the genus Rhodopirellula.</title>
        <authorList>
            <person name="Kallscheuer N."/>
            <person name="Wiegand S."/>
            <person name="Jogler M."/>
            <person name="Boedeker C."/>
            <person name="Peeters S.H."/>
            <person name="Rast P."/>
            <person name="Heuer A."/>
            <person name="Jetten M.S.M."/>
            <person name="Rohde M."/>
            <person name="Jogler C."/>
        </authorList>
    </citation>
    <scope>NUCLEOTIDE SEQUENCE [LARGE SCALE GENOMIC DNA]</scope>
    <source>
        <strain evidence="4 5">Poly21</strain>
    </source>
</reference>
<proteinExistence type="predicted"/>
<dbReference type="EMBL" id="SJPU01000001">
    <property type="protein sequence ID" value="TWU18537.1"/>
    <property type="molecule type" value="Genomic_DNA"/>
</dbReference>
<feature type="compositionally biased region" description="Basic and acidic residues" evidence="3">
    <location>
        <begin position="228"/>
        <end position="238"/>
    </location>
</feature>
<evidence type="ECO:0000313" key="5">
    <source>
        <dbReference type="Proteomes" id="UP000319908"/>
    </source>
</evidence>
<name>A0A5C6C3E2_9BACT</name>
<dbReference type="InterPro" id="IPR018319">
    <property type="entry name" value="SelA-like"/>
</dbReference>
<comment type="caution">
    <text evidence="4">The sequence shown here is derived from an EMBL/GenBank/DDBJ whole genome shotgun (WGS) entry which is preliminary data.</text>
</comment>
<organism evidence="4 5">
    <name type="scientific">Allorhodopirellula heiligendammensis</name>
    <dbReference type="NCBI Taxonomy" id="2714739"/>
    <lineage>
        <taxon>Bacteria</taxon>
        <taxon>Pseudomonadati</taxon>
        <taxon>Planctomycetota</taxon>
        <taxon>Planctomycetia</taxon>
        <taxon>Pirellulales</taxon>
        <taxon>Pirellulaceae</taxon>
        <taxon>Allorhodopirellula</taxon>
    </lineage>
</organism>
<dbReference type="PANTHER" id="PTHR32328">
    <property type="entry name" value="L-SERYL-TRNA(SEC) SELENIUM TRANSFERASE"/>
    <property type="match status" value="1"/>
</dbReference>
<accession>A0A5C6C3E2</accession>
<dbReference type="Proteomes" id="UP000319908">
    <property type="component" value="Unassembled WGS sequence"/>
</dbReference>
<sequence>MALPPWTVDLLRRGVADLARQVTDHEAATSLKEHASKMVDELPKAAREKVGSILRQAEARAQPLKDAWQSGDWWSDNSVSLSPSRIINGTGWLLDERGSGVGLPSDALAAAIPHLSGDAARDPDLPARLSDEIAAAIANRRSHSPASACPLGAIVTNSLDASLALVATLGGRGGCIWVPRSAAYPMYRPAPGGARPARLLVDRLRGFARGAVREFGYVNGGEDWPSDEVLHRHADHPGRPPKPSAATDSSQLSRTSQNVVVRMSSSKSHPPAGADPGDDWIEVAVLPIASVFPLDASTPVSSVIDELDRGADVVVLAGSVLAGMPDLSLVVGNDEIIKRMRQCSTFQLVDAPTAMIATVAASVAAQAKGQSPVGQLIGVSEDNLTDRAQRLATQLSGCDWVTGTRITEYPARIGVAETGCGESHPAEPNGDPAATESIASRQVVLTLDPARDANAVAQRLANGATGLLCRVDNNELIIDLRWITPEQQAQISDIACKLQ</sequence>
<dbReference type="AlphaFoldDB" id="A0A5C6C3E2"/>
<keyword evidence="5" id="KW-1185">Reference proteome</keyword>
<gene>
    <name evidence="4" type="ORF">Poly21_07000</name>
</gene>
<evidence type="ECO:0000256" key="3">
    <source>
        <dbReference type="SAM" id="MobiDB-lite"/>
    </source>
</evidence>
<dbReference type="GO" id="GO:0004125">
    <property type="term" value="F:L-seryl-tRNA(Sec) selenium transferase activity"/>
    <property type="evidence" value="ECO:0007669"/>
    <property type="project" value="TreeGrafter"/>
</dbReference>
<keyword evidence="2" id="KW-0663">Pyridoxal phosphate</keyword>
<dbReference type="Gene3D" id="3.90.1150.180">
    <property type="match status" value="1"/>
</dbReference>